<reference evidence="3" key="1">
    <citation type="journal article" date="2014" name="Proc. Natl. Acad. Sci. U.S.A.">
        <title>Extensive sampling of basidiomycete genomes demonstrates inadequacy of the white-rot/brown-rot paradigm for wood decay fungi.</title>
        <authorList>
            <person name="Riley R."/>
            <person name="Salamov A.A."/>
            <person name="Brown D.W."/>
            <person name="Nagy L.G."/>
            <person name="Floudas D."/>
            <person name="Held B.W."/>
            <person name="Levasseur A."/>
            <person name="Lombard V."/>
            <person name="Morin E."/>
            <person name="Otillar R."/>
            <person name="Lindquist E.A."/>
            <person name="Sun H."/>
            <person name="LaButti K.M."/>
            <person name="Schmutz J."/>
            <person name="Jabbour D."/>
            <person name="Luo H."/>
            <person name="Baker S.E."/>
            <person name="Pisabarro A.G."/>
            <person name="Walton J.D."/>
            <person name="Blanchette R.A."/>
            <person name="Henrissat B."/>
            <person name="Martin F."/>
            <person name="Cullen D."/>
            <person name="Hibbett D.S."/>
            <person name="Grigoriev I.V."/>
        </authorList>
    </citation>
    <scope>NUCLEOTIDE SEQUENCE [LARGE SCALE GENOMIC DNA]</scope>
    <source>
        <strain evidence="3">PC15</strain>
    </source>
</reference>
<dbReference type="AlphaFoldDB" id="A0A067N983"/>
<dbReference type="HOGENOM" id="CLU_2307203_0_0_1"/>
<evidence type="ECO:0000313" key="2">
    <source>
        <dbReference type="EMBL" id="KDQ23535.1"/>
    </source>
</evidence>
<protein>
    <submittedName>
        <fullName evidence="2">Small cysteine-rich protein</fullName>
    </submittedName>
</protein>
<evidence type="ECO:0000313" key="3">
    <source>
        <dbReference type="Proteomes" id="UP000027073"/>
    </source>
</evidence>
<dbReference type="Proteomes" id="UP000027073">
    <property type="component" value="Unassembled WGS sequence"/>
</dbReference>
<dbReference type="EMBL" id="KL198013">
    <property type="protein sequence ID" value="KDQ23535.1"/>
    <property type="molecule type" value="Genomic_DNA"/>
</dbReference>
<name>A0A067N983_PLEO1</name>
<accession>A0A067N983</accession>
<dbReference type="InParanoid" id="A0A067N983"/>
<feature type="chain" id="PRO_5001641931" evidence="1">
    <location>
        <begin position="21"/>
        <end position="104"/>
    </location>
</feature>
<sequence length="104" mass="10298">MFRTPLLAAVVLAMGSATLADPLPASKLCVKGCFEAGHVCGRGQVLVPPTGGGGCFLCCLAAPASPPDGQEFCAAVCLPADFVCPDGRPLAGANGCFNCCGPKA</sequence>
<proteinExistence type="predicted"/>
<organism evidence="2 3">
    <name type="scientific">Pleurotus ostreatus (strain PC15)</name>
    <name type="common">Oyster mushroom</name>
    <dbReference type="NCBI Taxonomy" id="1137138"/>
    <lineage>
        <taxon>Eukaryota</taxon>
        <taxon>Fungi</taxon>
        <taxon>Dikarya</taxon>
        <taxon>Basidiomycota</taxon>
        <taxon>Agaricomycotina</taxon>
        <taxon>Agaricomycetes</taxon>
        <taxon>Agaricomycetidae</taxon>
        <taxon>Agaricales</taxon>
        <taxon>Pleurotineae</taxon>
        <taxon>Pleurotaceae</taxon>
        <taxon>Pleurotus</taxon>
    </lineage>
</organism>
<evidence type="ECO:0000256" key="1">
    <source>
        <dbReference type="SAM" id="SignalP"/>
    </source>
</evidence>
<keyword evidence="1" id="KW-0732">Signal</keyword>
<feature type="signal peptide" evidence="1">
    <location>
        <begin position="1"/>
        <end position="20"/>
    </location>
</feature>
<gene>
    <name evidence="2" type="ORF">PLEOSDRAFT_1119549</name>
</gene>
<dbReference type="VEuPathDB" id="FungiDB:PLEOSDRAFT_1119549"/>